<accession>X8J9Z4</accession>
<gene>
    <name evidence="2" type="ORF">RSOL_347370</name>
</gene>
<feature type="non-terminal residue" evidence="2">
    <location>
        <position position="141"/>
    </location>
</feature>
<evidence type="ECO:0000256" key="1">
    <source>
        <dbReference type="SAM" id="MobiDB-lite"/>
    </source>
</evidence>
<organism evidence="2 3">
    <name type="scientific">Rhizoctonia solani AG-3 Rhs1AP</name>
    <dbReference type="NCBI Taxonomy" id="1086054"/>
    <lineage>
        <taxon>Eukaryota</taxon>
        <taxon>Fungi</taxon>
        <taxon>Dikarya</taxon>
        <taxon>Basidiomycota</taxon>
        <taxon>Agaricomycotina</taxon>
        <taxon>Agaricomycetes</taxon>
        <taxon>Cantharellales</taxon>
        <taxon>Ceratobasidiaceae</taxon>
        <taxon>Rhizoctonia</taxon>
    </lineage>
</organism>
<name>X8J9Z4_9AGAM</name>
<proteinExistence type="predicted"/>
<dbReference type="EMBL" id="JATN01000319">
    <property type="protein sequence ID" value="EUC60469.1"/>
    <property type="molecule type" value="Genomic_DNA"/>
</dbReference>
<evidence type="ECO:0000313" key="3">
    <source>
        <dbReference type="Proteomes" id="UP000030108"/>
    </source>
</evidence>
<evidence type="ECO:0000313" key="2">
    <source>
        <dbReference type="EMBL" id="EUC60469.1"/>
    </source>
</evidence>
<reference evidence="3" key="1">
    <citation type="journal article" date="2014" name="Genome Announc.">
        <title>Draft genome sequence of the plant-pathogenic soil fungus Rhizoctonia solani anastomosis group 3 strain Rhs1AP.</title>
        <authorList>
            <person name="Cubeta M.A."/>
            <person name="Thomas E."/>
            <person name="Dean R.A."/>
            <person name="Jabaji S."/>
            <person name="Neate S.M."/>
            <person name="Tavantzis S."/>
            <person name="Toda T."/>
            <person name="Vilgalys R."/>
            <person name="Bharathan N."/>
            <person name="Fedorova-Abrams N."/>
            <person name="Pakala S.B."/>
            <person name="Pakala S.M."/>
            <person name="Zafar N."/>
            <person name="Joardar V."/>
            <person name="Losada L."/>
            <person name="Nierman W.C."/>
        </authorList>
    </citation>
    <scope>NUCLEOTIDE SEQUENCE [LARGE SCALE GENOMIC DNA]</scope>
    <source>
        <strain evidence="3">AG-3</strain>
    </source>
</reference>
<feature type="compositionally biased region" description="Basic and acidic residues" evidence="1">
    <location>
        <begin position="117"/>
        <end position="132"/>
    </location>
</feature>
<dbReference type="Proteomes" id="UP000030108">
    <property type="component" value="Unassembled WGS sequence"/>
</dbReference>
<dbReference type="AlphaFoldDB" id="X8J9Z4"/>
<feature type="region of interest" description="Disordered" evidence="1">
    <location>
        <begin position="28"/>
        <end position="132"/>
    </location>
</feature>
<protein>
    <submittedName>
        <fullName evidence="2">Uncharacterized protein</fullName>
    </submittedName>
</protein>
<comment type="caution">
    <text evidence="2">The sequence shown here is derived from an EMBL/GenBank/DDBJ whole genome shotgun (WGS) entry which is preliminary data.</text>
</comment>
<sequence>MPKSALNPSGYHYCLPQDLASSQSTLHNLYDHGHRNNGDLYSDLLGSDAPPLPPLPLGSQPSNKEDDEEDNMDPFQLDNCNHLDPPDHDPGPDQGDMGEDEPIFQPFDDPPDPPAPDDPKNEDKHPAFAEHPDLQILLKFL</sequence>